<dbReference type="Proteomes" id="UP000007102">
    <property type="component" value="Chromosome"/>
</dbReference>
<reference evidence="4" key="2">
    <citation type="submission" date="2011-02" db="EMBL/GenBank/DDBJ databases">
        <title>The complete genome of Desulfurobacterium thermolithotrophum DSM 11699.</title>
        <authorList>
            <consortium name="US DOE Joint Genome Institute (JGI-PGF)"/>
            <person name="Lucas S."/>
            <person name="Copeland A."/>
            <person name="Lapidus A."/>
            <person name="Bruce D."/>
            <person name="Goodwin L."/>
            <person name="Pitluck S."/>
            <person name="Kyrpides N."/>
            <person name="Mavromatis K."/>
            <person name="Pagani I."/>
            <person name="Ivanova N."/>
            <person name="Mikhailova N."/>
            <person name="Daligault H."/>
            <person name="Detter J.C."/>
            <person name="Tapia R."/>
            <person name="Han C."/>
            <person name="Land M."/>
            <person name="Hauser L."/>
            <person name="Markowitz V."/>
            <person name="Cheng J.-F."/>
            <person name="Hugenholtz P."/>
            <person name="Woyke T."/>
            <person name="Wu D."/>
            <person name="Spring S."/>
            <person name="Brambilla E."/>
            <person name="Klenk H.-P."/>
            <person name="Eisen J.A."/>
        </authorList>
    </citation>
    <scope>NUCLEOTIDE SEQUENCE [LARGE SCALE GENOMIC DNA]</scope>
    <source>
        <strain evidence="4">DSM 11699 / BSA</strain>
    </source>
</reference>
<feature type="chain" id="PRO_5003260033" description="Thioredoxin-like fold domain-containing protein" evidence="1">
    <location>
        <begin position="20"/>
        <end position="222"/>
    </location>
</feature>
<organism evidence="3 4">
    <name type="scientific">Desulfurobacterium thermolithotrophum (strain DSM 11699 / BSA)</name>
    <dbReference type="NCBI Taxonomy" id="868864"/>
    <lineage>
        <taxon>Bacteria</taxon>
        <taxon>Pseudomonadati</taxon>
        <taxon>Aquificota</taxon>
        <taxon>Aquificia</taxon>
        <taxon>Desulfurobacteriales</taxon>
        <taxon>Desulfurobacteriaceae</taxon>
        <taxon>Desulfurobacterium</taxon>
    </lineage>
</organism>
<feature type="domain" description="Thioredoxin-like fold" evidence="2">
    <location>
        <begin position="108"/>
        <end position="216"/>
    </location>
</feature>
<gene>
    <name evidence="3" type="ordered locus">Dester_0802</name>
</gene>
<proteinExistence type="predicted"/>
<dbReference type="Gene3D" id="3.40.30.10">
    <property type="entry name" value="Glutaredoxin"/>
    <property type="match status" value="1"/>
</dbReference>
<protein>
    <recommendedName>
        <fullName evidence="2">Thioredoxin-like fold domain-containing protein</fullName>
    </recommendedName>
</protein>
<keyword evidence="4" id="KW-1185">Reference proteome</keyword>
<dbReference type="Pfam" id="PF13098">
    <property type="entry name" value="Thioredoxin_2"/>
    <property type="match status" value="1"/>
</dbReference>
<name>F0S3M1_DESTD</name>
<sequence length="222" mass="25077">MKSIIAIMIMIFSFYNSVAQECPSFSEAQAILNRTLKTPLTIKEIKNLKSFSACKISTHEGETFFLSHDKRFLIEGILLKIPSFVLSFKDYGILKRNVLFSIGSGKEIIVLTNPLCKACQENKQKLTKLAKKFRLSFVMVGFSKKEIAAASNAVCKKKNINDLFSLEENLDVCDTGKLKVWTVSDILRRYGITGTPVFVFPDRKVAVGISDFERMLTKFTLH</sequence>
<keyword evidence="1" id="KW-0732">Signal</keyword>
<dbReference type="HOGENOM" id="CLU_1224261_0_0_0"/>
<dbReference type="AlphaFoldDB" id="F0S3M1"/>
<reference evidence="3 4" key="1">
    <citation type="journal article" date="2011" name="Stand. Genomic Sci.">
        <title>Complete genome sequence of the thermophilic sulfur-reducer Desulfurobacterium thermolithotrophum type strain (BSA(T)) from a deep-sea hydrothermal vent.</title>
        <authorList>
            <person name="Goker M."/>
            <person name="Daligault H."/>
            <person name="Mwirichia R."/>
            <person name="Lapidus A."/>
            <person name="Lucas S."/>
            <person name="Deshpande S."/>
            <person name="Pagani I."/>
            <person name="Tapia R."/>
            <person name="Cheng J.F."/>
            <person name="Goodwin L."/>
            <person name="Pitluck S."/>
            <person name="Liolios K."/>
            <person name="Ivanova N."/>
            <person name="Mavromatis K."/>
            <person name="Mikhailova N."/>
            <person name="Pati A."/>
            <person name="Chen A."/>
            <person name="Palaniappan K."/>
            <person name="Han C."/>
            <person name="Land M."/>
            <person name="Hauser L."/>
            <person name="Pan C."/>
            <person name="Brambilla E.M."/>
            <person name="Rohde M."/>
            <person name="Spring S."/>
            <person name="Sikorski J."/>
            <person name="Wirth R."/>
            <person name="Detter J.C."/>
            <person name="Woyke T."/>
            <person name="Bristow J."/>
            <person name="Eisen J.A."/>
            <person name="Markowitz V."/>
            <person name="Hugenholtz P."/>
            <person name="Kyrpides N.C."/>
            <person name="Klenk H.P."/>
        </authorList>
    </citation>
    <scope>NUCLEOTIDE SEQUENCE [LARGE SCALE GENOMIC DNA]</scope>
    <source>
        <strain evidence="4">DSM 11699 / BSA</strain>
    </source>
</reference>
<accession>F0S3M1</accession>
<dbReference type="RefSeq" id="WP_013638397.1">
    <property type="nucleotide sequence ID" value="NC_015185.1"/>
</dbReference>
<feature type="signal peptide" evidence="1">
    <location>
        <begin position="1"/>
        <end position="19"/>
    </location>
</feature>
<dbReference type="InParanoid" id="F0S3M1"/>
<evidence type="ECO:0000313" key="4">
    <source>
        <dbReference type="Proteomes" id="UP000007102"/>
    </source>
</evidence>
<evidence type="ECO:0000259" key="2">
    <source>
        <dbReference type="Pfam" id="PF13098"/>
    </source>
</evidence>
<dbReference type="EMBL" id="CP002543">
    <property type="protein sequence ID" value="ADY73443.1"/>
    <property type="molecule type" value="Genomic_DNA"/>
</dbReference>
<dbReference type="STRING" id="868864.Dester_0802"/>
<dbReference type="SUPFAM" id="SSF52833">
    <property type="entry name" value="Thioredoxin-like"/>
    <property type="match status" value="1"/>
</dbReference>
<dbReference type="InterPro" id="IPR036249">
    <property type="entry name" value="Thioredoxin-like_sf"/>
</dbReference>
<dbReference type="eggNOG" id="COG1651">
    <property type="taxonomic scope" value="Bacteria"/>
</dbReference>
<dbReference type="OrthoDB" id="12976at2"/>
<dbReference type="KEGG" id="dte:Dester_0802"/>
<evidence type="ECO:0000256" key="1">
    <source>
        <dbReference type="SAM" id="SignalP"/>
    </source>
</evidence>
<evidence type="ECO:0000313" key="3">
    <source>
        <dbReference type="EMBL" id="ADY73443.1"/>
    </source>
</evidence>
<dbReference type="InterPro" id="IPR012336">
    <property type="entry name" value="Thioredoxin-like_fold"/>
</dbReference>